<dbReference type="InterPro" id="IPR042208">
    <property type="entry name" value="D-ser_dehydrat-like_sf"/>
</dbReference>
<dbReference type="PANTHER" id="PTHR28004:SF2">
    <property type="entry name" value="D-SERINE DEHYDRATASE"/>
    <property type="match status" value="1"/>
</dbReference>
<dbReference type="InterPro" id="IPR051466">
    <property type="entry name" value="D-amino_acid_metab_enzyme"/>
</dbReference>
<name>A0A7S3Y415_HETAK</name>
<accession>A0A7S3Y415</accession>
<dbReference type="GO" id="GO:0008721">
    <property type="term" value="F:D-serine ammonia-lyase activity"/>
    <property type="evidence" value="ECO:0007669"/>
    <property type="project" value="TreeGrafter"/>
</dbReference>
<evidence type="ECO:0000259" key="1">
    <source>
        <dbReference type="SMART" id="SM01119"/>
    </source>
</evidence>
<dbReference type="SMART" id="SM01119">
    <property type="entry name" value="D-ser_dehydrat"/>
    <property type="match status" value="1"/>
</dbReference>
<sequence length="129" mass="13478">MMADLGVCREEDIAVRVLGRVVGHVAATGRLRVDLGWTALSAQGAGRGYGRVLGRPELRLEALSQECGTVGPADPTRPLDLAAYPVGTLLQVLPHHACAATAAHAEARAVAPDGETLLEGGPWPIVRGW</sequence>
<dbReference type="EMBL" id="HBIU01042584">
    <property type="protein sequence ID" value="CAE0640451.1"/>
    <property type="molecule type" value="Transcribed_RNA"/>
</dbReference>
<dbReference type="AlphaFoldDB" id="A0A7S3Y415"/>
<feature type="domain" description="D-serine dehydratase-like" evidence="1">
    <location>
        <begin position="14"/>
        <end position="111"/>
    </location>
</feature>
<dbReference type="Pfam" id="PF14031">
    <property type="entry name" value="D-ser_dehydrat"/>
    <property type="match status" value="1"/>
</dbReference>
<reference evidence="2" key="1">
    <citation type="submission" date="2021-01" db="EMBL/GenBank/DDBJ databases">
        <authorList>
            <person name="Corre E."/>
            <person name="Pelletier E."/>
            <person name="Niang G."/>
            <person name="Scheremetjew M."/>
            <person name="Finn R."/>
            <person name="Kale V."/>
            <person name="Holt S."/>
            <person name="Cochrane G."/>
            <person name="Meng A."/>
            <person name="Brown T."/>
            <person name="Cohen L."/>
        </authorList>
    </citation>
    <scope>NUCLEOTIDE SEQUENCE</scope>
    <source>
        <strain evidence="2">CCMP3107</strain>
    </source>
</reference>
<organism evidence="2">
    <name type="scientific">Heterosigma akashiwo</name>
    <name type="common">Chromophytic alga</name>
    <name type="synonym">Heterosigma carterae</name>
    <dbReference type="NCBI Taxonomy" id="2829"/>
    <lineage>
        <taxon>Eukaryota</taxon>
        <taxon>Sar</taxon>
        <taxon>Stramenopiles</taxon>
        <taxon>Ochrophyta</taxon>
        <taxon>Raphidophyceae</taxon>
        <taxon>Chattonellales</taxon>
        <taxon>Chattonellaceae</taxon>
        <taxon>Heterosigma</taxon>
    </lineage>
</organism>
<dbReference type="Gene3D" id="2.40.37.20">
    <property type="entry name" value="D-serine dehydratase-like domain"/>
    <property type="match status" value="1"/>
</dbReference>
<dbReference type="InterPro" id="IPR026956">
    <property type="entry name" value="D-ser_dehydrat-like_dom"/>
</dbReference>
<dbReference type="GO" id="GO:0036088">
    <property type="term" value="P:D-serine catabolic process"/>
    <property type="evidence" value="ECO:0007669"/>
    <property type="project" value="TreeGrafter"/>
</dbReference>
<dbReference type="PANTHER" id="PTHR28004">
    <property type="entry name" value="ZGC:162816-RELATED"/>
    <property type="match status" value="1"/>
</dbReference>
<proteinExistence type="predicted"/>
<evidence type="ECO:0000313" key="2">
    <source>
        <dbReference type="EMBL" id="CAE0640451.1"/>
    </source>
</evidence>
<protein>
    <recommendedName>
        <fullName evidence="1">D-serine dehydratase-like domain-containing protein</fullName>
    </recommendedName>
</protein>
<gene>
    <name evidence="2" type="ORF">HAKA00212_LOCUS19272</name>
</gene>